<dbReference type="AlphaFoldDB" id="A6G4R3"/>
<gene>
    <name evidence="2" type="ORF">PPSIR1_27493</name>
</gene>
<protein>
    <recommendedName>
        <fullName evidence="4">DUF2849 domain-containing protein</fullName>
    </recommendedName>
</protein>
<dbReference type="STRING" id="391625.PPSIR1_27493"/>
<dbReference type="InterPro" id="IPR021270">
    <property type="entry name" value="DUF2849"/>
</dbReference>
<dbReference type="Proteomes" id="UP000005801">
    <property type="component" value="Unassembled WGS sequence"/>
</dbReference>
<keyword evidence="3" id="KW-1185">Reference proteome</keyword>
<dbReference type="RefSeq" id="WP_006971712.1">
    <property type="nucleotide sequence ID" value="NZ_ABCS01000022.1"/>
</dbReference>
<dbReference type="EMBL" id="ABCS01000022">
    <property type="protein sequence ID" value="EDM79183.1"/>
    <property type="molecule type" value="Genomic_DNA"/>
</dbReference>
<evidence type="ECO:0000313" key="3">
    <source>
        <dbReference type="Proteomes" id="UP000005801"/>
    </source>
</evidence>
<dbReference type="Pfam" id="PF11011">
    <property type="entry name" value="DUF2849"/>
    <property type="match status" value="1"/>
</dbReference>
<reference evidence="2 3" key="1">
    <citation type="submission" date="2007-06" db="EMBL/GenBank/DDBJ databases">
        <authorList>
            <person name="Shimkets L."/>
            <person name="Ferriera S."/>
            <person name="Johnson J."/>
            <person name="Kravitz S."/>
            <person name="Beeson K."/>
            <person name="Sutton G."/>
            <person name="Rogers Y.-H."/>
            <person name="Friedman R."/>
            <person name="Frazier M."/>
            <person name="Venter J.C."/>
        </authorList>
    </citation>
    <scope>NUCLEOTIDE SEQUENCE [LARGE SCALE GENOMIC DNA]</scope>
    <source>
        <strain evidence="2 3">SIR-1</strain>
    </source>
</reference>
<sequence length="108" mass="11876">MSLWMITGSSTDDGAPIYLQADGCWSRRVVDGEVLDDHERRDERLALARSGERQVCDPYPIEVLRGAGGEPRPRSLKQRIRAQGPTVPLVADRPRPGSRLEGPAARSA</sequence>
<organism evidence="2 3">
    <name type="scientific">Plesiocystis pacifica SIR-1</name>
    <dbReference type="NCBI Taxonomy" id="391625"/>
    <lineage>
        <taxon>Bacteria</taxon>
        <taxon>Pseudomonadati</taxon>
        <taxon>Myxococcota</taxon>
        <taxon>Polyangia</taxon>
        <taxon>Nannocystales</taxon>
        <taxon>Nannocystaceae</taxon>
        <taxon>Plesiocystis</taxon>
    </lineage>
</organism>
<evidence type="ECO:0008006" key="4">
    <source>
        <dbReference type="Google" id="ProtNLM"/>
    </source>
</evidence>
<comment type="caution">
    <text evidence="2">The sequence shown here is derived from an EMBL/GenBank/DDBJ whole genome shotgun (WGS) entry which is preliminary data.</text>
</comment>
<evidence type="ECO:0000256" key="1">
    <source>
        <dbReference type="SAM" id="MobiDB-lite"/>
    </source>
</evidence>
<proteinExistence type="predicted"/>
<dbReference type="OrthoDB" id="9815695at2"/>
<accession>A6G4R3</accession>
<name>A6G4R3_9BACT</name>
<feature type="region of interest" description="Disordered" evidence="1">
    <location>
        <begin position="64"/>
        <end position="108"/>
    </location>
</feature>
<evidence type="ECO:0000313" key="2">
    <source>
        <dbReference type="EMBL" id="EDM79183.1"/>
    </source>
</evidence>